<reference evidence="3" key="1">
    <citation type="submission" date="2016-10" db="EMBL/GenBank/DDBJ databases">
        <authorList>
            <person name="Varghese N."/>
            <person name="Submissions S."/>
        </authorList>
    </citation>
    <scope>NUCLEOTIDE SEQUENCE [LARGE SCALE GENOMIC DNA]</scope>
    <source>
        <strain evidence="3">JCM 15604</strain>
    </source>
</reference>
<dbReference type="PROSITE" id="PS50011">
    <property type="entry name" value="PROTEIN_KINASE_DOM"/>
    <property type="match status" value="1"/>
</dbReference>
<dbReference type="Pfam" id="PF08378">
    <property type="entry name" value="NERD"/>
    <property type="match status" value="1"/>
</dbReference>
<dbReference type="SUPFAM" id="SSF56112">
    <property type="entry name" value="Protein kinase-like (PK-like)"/>
    <property type="match status" value="2"/>
</dbReference>
<dbReference type="InterPro" id="IPR027417">
    <property type="entry name" value="P-loop_NTPase"/>
</dbReference>
<proteinExistence type="predicted"/>
<dbReference type="EMBL" id="FOXK01000007">
    <property type="protein sequence ID" value="SFQ08139.1"/>
    <property type="molecule type" value="Genomic_DNA"/>
</dbReference>
<dbReference type="InterPro" id="IPR014001">
    <property type="entry name" value="Helicase_ATP-bd"/>
</dbReference>
<evidence type="ECO:0000313" key="3">
    <source>
        <dbReference type="Proteomes" id="UP000182025"/>
    </source>
</evidence>
<dbReference type="InterPro" id="IPR041677">
    <property type="entry name" value="DNA2/NAM7_AAA_11"/>
</dbReference>
<evidence type="ECO:0000313" key="2">
    <source>
        <dbReference type="EMBL" id="SFQ08139.1"/>
    </source>
</evidence>
<keyword evidence="2" id="KW-0347">Helicase</keyword>
<dbReference type="RefSeq" id="WP_074916665.1">
    <property type="nucleotide sequence ID" value="NZ_FOXK01000007.1"/>
</dbReference>
<protein>
    <submittedName>
        <fullName evidence="2">Superfamily I DNA and/or RNA helicase</fullName>
    </submittedName>
</protein>
<keyword evidence="2" id="KW-0067">ATP-binding</keyword>
<organism evidence="2 3">
    <name type="scientific">Ectopseudomonas toyotomiensis</name>
    <dbReference type="NCBI Taxonomy" id="554344"/>
    <lineage>
        <taxon>Bacteria</taxon>
        <taxon>Pseudomonadati</taxon>
        <taxon>Pseudomonadota</taxon>
        <taxon>Gammaproteobacteria</taxon>
        <taxon>Pseudomonadales</taxon>
        <taxon>Pseudomonadaceae</taxon>
        <taxon>Ectopseudomonas</taxon>
    </lineage>
</organism>
<gene>
    <name evidence="2" type="ORF">SAMN05216177_107321</name>
</gene>
<dbReference type="CDD" id="cd18808">
    <property type="entry name" value="SF1_C_Upf1"/>
    <property type="match status" value="1"/>
</dbReference>
<keyword evidence="3" id="KW-1185">Reference proteome</keyword>
<dbReference type="GO" id="GO:0004672">
    <property type="term" value="F:protein kinase activity"/>
    <property type="evidence" value="ECO:0007669"/>
    <property type="project" value="InterPro"/>
</dbReference>
<name>A0A1I5VKY4_9GAMM</name>
<evidence type="ECO:0000259" key="1">
    <source>
        <dbReference type="PROSITE" id="PS50011"/>
    </source>
</evidence>
<dbReference type="Gene3D" id="1.10.510.10">
    <property type="entry name" value="Transferase(Phosphotransferase) domain 1"/>
    <property type="match status" value="2"/>
</dbReference>
<dbReference type="Pfam" id="PF13086">
    <property type="entry name" value="AAA_11"/>
    <property type="match status" value="1"/>
</dbReference>
<dbReference type="InterPro" id="IPR045055">
    <property type="entry name" value="DNA2/NAM7-like"/>
</dbReference>
<dbReference type="SMART" id="SM00487">
    <property type="entry name" value="DEXDc"/>
    <property type="match status" value="1"/>
</dbReference>
<keyword evidence="2" id="KW-0378">Hydrolase</keyword>
<sequence>MEVRYWEGGLLRHEVEAIESMRKAFKDVSQPEKSDAASPTAGKSLAQQLSNLSLKGKGADQPSGMWPWKGYAGFRFADSRGKEGEFDLVIVTHKNVIIVELKHWNGVITSHGGKWYQNGDERDRSPISVTQNKVFLLKKKLNAVRQQFPKGIVPNIKFCVVLSGKCTFDQLPDNEREHVIHLDDFLKLANERQFNNRFRPHPEAAGLNQYFDVFDQLLNQGSVKPKELMVDGFRAQGEPIFKHPGEVYVEYEAANENNKADRALLRLWDFNKLDDVDAKTPEGRFKILSRERDVLVYLGQRDHELAKRCLRPIRNPSVQSVTQEFSELCELPASHYRLNEFINRYAQNYEESERVKLAKILVAQFATMHGFKVAHRDLGDHSVWFSPSSAIALSNFIAAYHQPAGTVGPRRDQLSIGSIALPEDRTDEGHGGTPFHRDVFALGLLCWHLAQAKSLPLKLNADYIDSVRDDILDSDTWYSGVLAKAVEHNPSSRYANAGELLDELNQVTPEDTAQFAFDQSQLERFSASSARIYKIYPVDEEIIDTPEKEVYRSGDCIVKLWPTIHADAPQAGQGPLLLSFFEKIELLNKSGYEFLPRIDQFGYDKSGTPFLVQQFIDGQHWSELSQLSSRRAEELIRNFISAVECLHEQQLTHGDLHPGNIKVVVPVDDGQSVQLYLLDLPDLTVSGSEPFNNRYSPLAESCTPFERDNFAVMRMAVELLGMDWDQPDEHDLPELRKAINEELQSDSGFVALDRFSDALNREFRPKQARTVITVTVRGNDSLDFAIYPDNGRLFVSIKPDVKDAHQAVVTFSGVGGSFSAAYEKSSKAFVRGFKPSQQEAVPHWVERNADFEIDVEINVVVANISNLKELSDFMGNNLAFDELVASIMDAACASSVNQEAGGAHNSTDLAADNDINEEHVPEIKTRSIQTSKVWKAIMDTEVEGLPTLEVSGEPVFNKEKTGLMIPYTASGEVLESFETDDKINLIKKDGEKQINLGEIDLRKSTKSALCLVYSGKTRAVIKADDVLYLQSNKNRSSLTRRKRAIERILGRQSVVTGLVDYFDEGCSIVPERFSVPPTEEGFAVYQRETSSGQTIGLNDAQKDAFSKLITNGPVGFLQGPPGTGKTEFIAAFCHYLISEEGARNILLVSQSHEAVNTAAERIRAHCRRLNTDLDVVRFSNREQVVSDELQDVYSKSIVTQQQSSFSAELKRRLSLMAPSLGVSAGFIASLVELESRIHGLVKSIERLDKDLQDAGEGTLESKQLTASLSRMQEDLLEALANDYGISAAPESTARNMLEQAYASVTASHGVRPHEFKRCMDLIKLSEELLQRIATDGANYDEFLMRARTLVCGTCVGVGLPHLKLAENRFDWVIIDEAARSSPSELAIAMQVGSRILLVGDHRQLPPTYADEHLKAIARDLGLHSQSDEFRRIMRSDFERAFESAYGRGVSATLKVQYRMQPPIGDLVSEVFYGGELMTGARPVPECFSNAPDVIGSIVTWLDTGVLGKQANHSEQQGSTSLVNHAEANSIIKMLKDIESDMEFSSALVEEMTETMEPPIGIICMYSEQKKLVRKKFAEKTWSEDFKKLVKIDTVDSYQGKENRIVIVSLTRSSADLSPGFLRLPNRINVAMSRAMDRLVIVGDMSMWAGRNADLPLGKVATYIQERQDGERYRITSVVNAKGAA</sequence>
<dbReference type="Pfam" id="PF13087">
    <property type="entry name" value="AAA_12"/>
    <property type="match status" value="1"/>
</dbReference>
<dbReference type="OrthoDB" id="9757917at2"/>
<dbReference type="InterPro" id="IPR011528">
    <property type="entry name" value="NERD"/>
</dbReference>
<keyword evidence="2" id="KW-0547">Nucleotide-binding</keyword>
<feature type="domain" description="Protein kinase" evidence="1">
    <location>
        <begin position="233"/>
        <end position="505"/>
    </location>
</feature>
<dbReference type="SUPFAM" id="SSF52540">
    <property type="entry name" value="P-loop containing nucleoside triphosphate hydrolases"/>
    <property type="match status" value="1"/>
</dbReference>
<dbReference type="PANTHER" id="PTHR10887">
    <property type="entry name" value="DNA2/NAM7 HELICASE FAMILY"/>
    <property type="match status" value="1"/>
</dbReference>
<dbReference type="Proteomes" id="UP000182025">
    <property type="component" value="Unassembled WGS sequence"/>
</dbReference>
<accession>A0A1I5VKY4</accession>
<dbReference type="InterPro" id="IPR000719">
    <property type="entry name" value="Prot_kinase_dom"/>
</dbReference>
<dbReference type="GO" id="GO:0004386">
    <property type="term" value="F:helicase activity"/>
    <property type="evidence" value="ECO:0007669"/>
    <property type="project" value="UniProtKB-KW"/>
</dbReference>
<dbReference type="InterPro" id="IPR041679">
    <property type="entry name" value="DNA2/NAM7-like_C"/>
</dbReference>
<dbReference type="InterPro" id="IPR047187">
    <property type="entry name" value="SF1_C_Upf1"/>
</dbReference>
<dbReference type="PANTHER" id="PTHR10887:SF495">
    <property type="entry name" value="HELICASE SENATAXIN ISOFORM X1-RELATED"/>
    <property type="match status" value="1"/>
</dbReference>
<dbReference type="GO" id="GO:0005524">
    <property type="term" value="F:ATP binding"/>
    <property type="evidence" value="ECO:0007669"/>
    <property type="project" value="InterPro"/>
</dbReference>
<dbReference type="Gene3D" id="3.40.50.300">
    <property type="entry name" value="P-loop containing nucleotide triphosphate hydrolases"/>
    <property type="match status" value="2"/>
</dbReference>
<dbReference type="CDD" id="cd17934">
    <property type="entry name" value="DEXXQc_Upf1-like"/>
    <property type="match status" value="1"/>
</dbReference>
<dbReference type="InterPro" id="IPR011009">
    <property type="entry name" value="Kinase-like_dom_sf"/>
</dbReference>